<dbReference type="AlphaFoldDB" id="A0A920CMZ2"/>
<dbReference type="PANTHER" id="PTHR42718">
    <property type="entry name" value="MAJOR FACILITATOR SUPERFAMILY MULTIDRUG TRANSPORTER MFSC"/>
    <property type="match status" value="1"/>
</dbReference>
<dbReference type="RefSeq" id="WP_212977835.1">
    <property type="nucleotide sequence ID" value="NZ_AP025343.1"/>
</dbReference>
<keyword evidence="9" id="KW-1185">Reference proteome</keyword>
<name>A0A920CMZ2_9BACL</name>
<feature type="transmembrane region" description="Helical" evidence="6">
    <location>
        <begin position="319"/>
        <end position="339"/>
    </location>
</feature>
<feature type="transmembrane region" description="Helical" evidence="6">
    <location>
        <begin position="161"/>
        <end position="182"/>
    </location>
</feature>
<feature type="transmembrane region" description="Helical" evidence="6">
    <location>
        <begin position="290"/>
        <end position="312"/>
    </location>
</feature>
<dbReference type="InterPro" id="IPR011701">
    <property type="entry name" value="MFS"/>
</dbReference>
<evidence type="ECO:0000313" key="9">
    <source>
        <dbReference type="Proteomes" id="UP000682811"/>
    </source>
</evidence>
<accession>A0A920CMZ2</accession>
<evidence type="ECO:0000256" key="5">
    <source>
        <dbReference type="ARBA" id="ARBA00023136"/>
    </source>
</evidence>
<evidence type="ECO:0000313" key="8">
    <source>
        <dbReference type="EMBL" id="GIO46886.1"/>
    </source>
</evidence>
<dbReference type="Gene3D" id="1.20.1250.20">
    <property type="entry name" value="MFS general substrate transporter like domains"/>
    <property type="match status" value="1"/>
</dbReference>
<evidence type="ECO:0000256" key="1">
    <source>
        <dbReference type="ARBA" id="ARBA00004651"/>
    </source>
</evidence>
<evidence type="ECO:0000256" key="2">
    <source>
        <dbReference type="ARBA" id="ARBA00022448"/>
    </source>
</evidence>
<feature type="transmembrane region" description="Helical" evidence="6">
    <location>
        <begin position="105"/>
        <end position="125"/>
    </location>
</feature>
<dbReference type="PROSITE" id="PS50850">
    <property type="entry name" value="MFS"/>
    <property type="match status" value="1"/>
</dbReference>
<dbReference type="Gene3D" id="1.20.1720.10">
    <property type="entry name" value="Multidrug resistance protein D"/>
    <property type="match status" value="1"/>
</dbReference>
<gene>
    <name evidence="8" type="primary">tetB</name>
    <name evidence="8" type="ORF">J34TS1_16510</name>
</gene>
<feature type="transmembrane region" description="Helical" evidence="6">
    <location>
        <begin position="345"/>
        <end position="370"/>
    </location>
</feature>
<keyword evidence="3 6" id="KW-0812">Transmembrane</keyword>
<feature type="transmembrane region" description="Helical" evidence="6">
    <location>
        <begin position="46"/>
        <end position="65"/>
    </location>
</feature>
<keyword evidence="4 6" id="KW-1133">Transmembrane helix</keyword>
<feature type="transmembrane region" description="Helical" evidence="6">
    <location>
        <begin position="382"/>
        <end position="404"/>
    </location>
</feature>
<feature type="transmembrane region" description="Helical" evidence="6">
    <location>
        <begin position="137"/>
        <end position="155"/>
    </location>
</feature>
<sequence length="452" mass="48655">MQVQHQNEMRFILWLSVLTFFSVMNETMFNVSLPDIAAYFGITPSAANWTNTCFSLSFAIGVAVYGKISEHTGMKKLLLFGMLTYGFGSVIGLLCHAWYPGVLTARFFQGVGASAIPSLIMVMIVKVVDPGRQGKAFGLVGSVVAFGEGLGPVIGGAVSGYIHWSVLFALPLVSLLALPFVLRILPDEMSNRKAFDMTGAALLSVGILAFALFTTLYHWVYLASSLVLFVLLAFHIRRRQEPFLEPFLFRKKGYIAGVLTGALVLGTVAGFIAMVPYLMKAVYHMPTSLIGSAILFPGTLSVILFGMLGGVLADRLGHIIAMLFGLVMIAAGFLIVLFYTDRGPWLIAGSVILTFGGLSFVKTVVSAGVAKTLEPDEAGSGMGMLNFACFLAEGIGIAGVGGLLTKPWLNFRFIGTVKIQAAALYSNMMLIFMALVAFGGILFIISYKRTHK</sequence>
<organism evidence="8 9">
    <name type="scientific">Paenibacillus azoreducens</name>
    <dbReference type="NCBI Taxonomy" id="116718"/>
    <lineage>
        <taxon>Bacteria</taxon>
        <taxon>Bacillati</taxon>
        <taxon>Bacillota</taxon>
        <taxon>Bacilli</taxon>
        <taxon>Bacillales</taxon>
        <taxon>Paenibacillaceae</taxon>
        <taxon>Paenibacillus</taxon>
    </lineage>
</organism>
<dbReference type="Pfam" id="PF07690">
    <property type="entry name" value="MFS_1"/>
    <property type="match status" value="1"/>
</dbReference>
<feature type="domain" description="Major facilitator superfamily (MFS) profile" evidence="7">
    <location>
        <begin position="11"/>
        <end position="451"/>
    </location>
</feature>
<protein>
    <submittedName>
        <fullName evidence="8">Tetracycline resistance protein</fullName>
    </submittedName>
</protein>
<evidence type="ECO:0000259" key="7">
    <source>
        <dbReference type="PROSITE" id="PS50850"/>
    </source>
</evidence>
<comment type="subcellular location">
    <subcellularLocation>
        <location evidence="1">Cell membrane</location>
        <topology evidence="1">Multi-pass membrane protein</topology>
    </subcellularLocation>
</comment>
<feature type="transmembrane region" description="Helical" evidence="6">
    <location>
        <begin position="256"/>
        <end position="278"/>
    </location>
</feature>
<dbReference type="EMBL" id="BORT01000005">
    <property type="protein sequence ID" value="GIO46886.1"/>
    <property type="molecule type" value="Genomic_DNA"/>
</dbReference>
<feature type="transmembrane region" description="Helical" evidence="6">
    <location>
        <begin position="424"/>
        <end position="447"/>
    </location>
</feature>
<dbReference type="InterPro" id="IPR036259">
    <property type="entry name" value="MFS_trans_sf"/>
</dbReference>
<keyword evidence="2" id="KW-0813">Transport</keyword>
<feature type="transmembrane region" description="Helical" evidence="6">
    <location>
        <begin position="77"/>
        <end position="99"/>
    </location>
</feature>
<evidence type="ECO:0000256" key="3">
    <source>
        <dbReference type="ARBA" id="ARBA00022692"/>
    </source>
</evidence>
<feature type="transmembrane region" description="Helical" evidence="6">
    <location>
        <begin position="12"/>
        <end position="34"/>
    </location>
</feature>
<dbReference type="GO" id="GO:0022857">
    <property type="term" value="F:transmembrane transporter activity"/>
    <property type="evidence" value="ECO:0007669"/>
    <property type="project" value="InterPro"/>
</dbReference>
<dbReference type="Proteomes" id="UP000682811">
    <property type="component" value="Unassembled WGS sequence"/>
</dbReference>
<dbReference type="SUPFAM" id="SSF103473">
    <property type="entry name" value="MFS general substrate transporter"/>
    <property type="match status" value="1"/>
</dbReference>
<feature type="transmembrane region" description="Helical" evidence="6">
    <location>
        <begin position="194"/>
        <end position="213"/>
    </location>
</feature>
<dbReference type="PRINTS" id="PR01036">
    <property type="entry name" value="TCRTETB"/>
</dbReference>
<dbReference type="CDD" id="cd17321">
    <property type="entry name" value="MFS_MMR_MDR_like"/>
    <property type="match status" value="1"/>
</dbReference>
<evidence type="ECO:0000256" key="4">
    <source>
        <dbReference type="ARBA" id="ARBA00022989"/>
    </source>
</evidence>
<reference evidence="8 9" key="1">
    <citation type="submission" date="2021-03" db="EMBL/GenBank/DDBJ databases">
        <title>Antimicrobial resistance genes in bacteria isolated from Japanese honey, and their potential for conferring macrolide and lincosamide resistance in the American foulbrood pathogen Paenibacillus larvae.</title>
        <authorList>
            <person name="Okamoto M."/>
            <person name="Kumagai M."/>
            <person name="Kanamori H."/>
            <person name="Takamatsu D."/>
        </authorList>
    </citation>
    <scope>NUCLEOTIDE SEQUENCE [LARGE SCALE GENOMIC DNA]</scope>
    <source>
        <strain evidence="8 9">J34TS1</strain>
    </source>
</reference>
<dbReference type="GO" id="GO:0005886">
    <property type="term" value="C:plasma membrane"/>
    <property type="evidence" value="ECO:0007669"/>
    <property type="project" value="UniProtKB-SubCell"/>
</dbReference>
<dbReference type="InterPro" id="IPR020846">
    <property type="entry name" value="MFS_dom"/>
</dbReference>
<keyword evidence="5 6" id="KW-0472">Membrane</keyword>
<evidence type="ECO:0000256" key="6">
    <source>
        <dbReference type="SAM" id="Phobius"/>
    </source>
</evidence>
<proteinExistence type="predicted"/>
<comment type="caution">
    <text evidence="8">The sequence shown here is derived from an EMBL/GenBank/DDBJ whole genome shotgun (WGS) entry which is preliminary data.</text>
</comment>
<dbReference type="PANTHER" id="PTHR42718:SF9">
    <property type="entry name" value="MAJOR FACILITATOR SUPERFAMILY MULTIDRUG TRANSPORTER MFSC"/>
    <property type="match status" value="1"/>
</dbReference>